<evidence type="ECO:0000313" key="9">
    <source>
        <dbReference type="Proteomes" id="UP000001554"/>
    </source>
</evidence>
<proteinExistence type="inferred from homology"/>
<dbReference type="Pfam" id="PF00178">
    <property type="entry name" value="Ets"/>
    <property type="match status" value="1"/>
</dbReference>
<dbReference type="InterPro" id="IPR046328">
    <property type="entry name" value="ETS_fam"/>
</dbReference>
<evidence type="ECO:0000256" key="1">
    <source>
        <dbReference type="ARBA" id="ARBA00004123"/>
    </source>
</evidence>
<evidence type="ECO:0000256" key="5">
    <source>
        <dbReference type="RuleBase" id="RU004019"/>
    </source>
</evidence>
<evidence type="ECO:0000256" key="2">
    <source>
        <dbReference type="ARBA" id="ARBA00005562"/>
    </source>
</evidence>
<dbReference type="GO" id="GO:0005634">
    <property type="term" value="C:nucleus"/>
    <property type="evidence" value="ECO:0000318"/>
    <property type="project" value="GO_Central"/>
</dbReference>
<feature type="region of interest" description="Disordered" evidence="6">
    <location>
        <begin position="79"/>
        <end position="149"/>
    </location>
</feature>
<dbReference type="RefSeq" id="XP_035677164.1">
    <property type="nucleotide sequence ID" value="XM_035821271.1"/>
</dbReference>
<dbReference type="PANTHER" id="PTHR11849:SF304">
    <property type="entry name" value="DNA-BINDING PROTEIN D-ETS-3"/>
    <property type="match status" value="1"/>
</dbReference>
<keyword evidence="9" id="KW-1185">Reference proteome</keyword>
<dbReference type="GO" id="GO:0000981">
    <property type="term" value="F:DNA-binding transcription factor activity, RNA polymerase II-specific"/>
    <property type="evidence" value="ECO:0000318"/>
    <property type="project" value="GO_Central"/>
</dbReference>
<dbReference type="InterPro" id="IPR013761">
    <property type="entry name" value="SAM/pointed_sf"/>
</dbReference>
<dbReference type="KEGG" id="bfo:118416188"/>
<dbReference type="PRINTS" id="PR00454">
    <property type="entry name" value="ETSDOMAIN"/>
</dbReference>
<dbReference type="Proteomes" id="UP000001554">
    <property type="component" value="Chromosome 1"/>
</dbReference>
<dbReference type="PROSITE" id="PS50061">
    <property type="entry name" value="ETS_DOMAIN_3"/>
    <property type="match status" value="1"/>
</dbReference>
<dbReference type="CDD" id="cd08531">
    <property type="entry name" value="SAM_PNT-ERG_FLI-1"/>
    <property type="match status" value="1"/>
</dbReference>
<dbReference type="Pfam" id="PF02198">
    <property type="entry name" value="SAM_PNT"/>
    <property type="match status" value="1"/>
</dbReference>
<sequence length="518" mass="56810">MAVMCGARPLPTTPSPSYTGRAFIVLETLEEALQVVGDSDQSLFEGAFQDCSKAGLSVPSSSCAVDSMAGKMSLQEPWMSPDRRAQDCSRSSVDSPLDCSMPRGNERACAGGPAGRVPTSRGEVSHPAGASPSGYSGFGQDRGTPPPNMTIKEKRVIVPADPMMWSPEHVRQWLHWAIKEYNLQGVEPARFDMDGKELCRLQRDDFVRLTNVHNGDVLFAHLLFLRQTPLPNLTSDDVDKALAASPRFQQTGSCVFSYPPTSQAVHGTSRLQRPDPSYECLMRERQAGVTSWSALPSSASDKGYNSSSLHSMNKPAVDTNAHAQMRNMQDPYQLFGPISSRLCQSGSGQIQLWQFLLELLSDAANANCITWEGTNGEFKMTDPDEVARRWGERKSKPNMNYDKLSRALRYYYDKNIMTKVHGKRYAYKFDFHGLAQAVQAANGAAPSPYKFQSDLAYLSGYAHAPKLNFVGGPIPSSSANLFASPSSYWSSTAAANIYQNYGNGMASHPGHTLTSYYS</sequence>
<evidence type="ECO:0000313" key="10">
    <source>
        <dbReference type="RefSeq" id="XP_035677164.1"/>
    </source>
</evidence>
<dbReference type="FunFam" id="1.10.150.50:FF:000134">
    <property type="entry name" value="ets protein isoform X1"/>
    <property type="match status" value="1"/>
</dbReference>
<dbReference type="InterPro" id="IPR036388">
    <property type="entry name" value="WH-like_DNA-bd_sf"/>
</dbReference>
<dbReference type="PANTHER" id="PTHR11849">
    <property type="entry name" value="ETS"/>
    <property type="match status" value="1"/>
</dbReference>
<comment type="subcellular location">
    <subcellularLocation>
        <location evidence="1 5">Nucleus</location>
    </subcellularLocation>
</comment>
<dbReference type="FunFam" id="1.10.10.10:FF:000039">
    <property type="entry name" value="Friend leukemia integration 1 transcription factor"/>
    <property type="match status" value="1"/>
</dbReference>
<dbReference type="InterPro" id="IPR036390">
    <property type="entry name" value="WH_DNA-bd_sf"/>
</dbReference>
<dbReference type="SMART" id="SM00413">
    <property type="entry name" value="ETS"/>
    <property type="match status" value="1"/>
</dbReference>
<dbReference type="OrthoDB" id="10067219at2759"/>
<dbReference type="Gene3D" id="1.10.10.10">
    <property type="entry name" value="Winged helix-like DNA-binding domain superfamily/Winged helix DNA-binding domain"/>
    <property type="match status" value="1"/>
</dbReference>
<dbReference type="SUPFAM" id="SSF47769">
    <property type="entry name" value="SAM/Pointed domain"/>
    <property type="match status" value="1"/>
</dbReference>
<dbReference type="SMART" id="SM00251">
    <property type="entry name" value="SAM_PNT"/>
    <property type="match status" value="1"/>
</dbReference>
<evidence type="ECO:0000259" key="7">
    <source>
        <dbReference type="PROSITE" id="PS50061"/>
    </source>
</evidence>
<dbReference type="GO" id="GO:0043565">
    <property type="term" value="F:sequence-specific DNA binding"/>
    <property type="evidence" value="ECO:0007669"/>
    <property type="project" value="InterPro"/>
</dbReference>
<evidence type="ECO:0000256" key="3">
    <source>
        <dbReference type="ARBA" id="ARBA00023125"/>
    </source>
</evidence>
<evidence type="ECO:0000256" key="6">
    <source>
        <dbReference type="SAM" id="MobiDB-lite"/>
    </source>
</evidence>
<reference evidence="10" key="2">
    <citation type="submission" date="2025-08" db="UniProtKB">
        <authorList>
            <consortium name="RefSeq"/>
        </authorList>
    </citation>
    <scope>IDENTIFICATION</scope>
    <source>
        <strain evidence="10">S238N-H82</strain>
        <tissue evidence="10">Testes</tissue>
    </source>
</reference>
<evidence type="ECO:0000259" key="8">
    <source>
        <dbReference type="PROSITE" id="PS51433"/>
    </source>
</evidence>
<dbReference type="PROSITE" id="PS51433">
    <property type="entry name" value="PNT"/>
    <property type="match status" value="1"/>
</dbReference>
<dbReference type="Gene3D" id="1.10.150.50">
    <property type="entry name" value="Transcription Factor, Ets-1"/>
    <property type="match status" value="1"/>
</dbReference>
<dbReference type="InterPro" id="IPR000418">
    <property type="entry name" value="Ets_dom"/>
</dbReference>
<feature type="domain" description="PNT" evidence="8">
    <location>
        <begin position="144"/>
        <end position="229"/>
    </location>
</feature>
<keyword evidence="3 5" id="KW-0238">DNA-binding</keyword>
<name>A0A9J7MSF7_BRAFL</name>
<dbReference type="AlphaFoldDB" id="A0A9J7MSF7"/>
<dbReference type="OMA" id="PRTSERC"/>
<protein>
    <submittedName>
        <fullName evidence="10">Transcriptional regulator Erg-like isoform X1</fullName>
    </submittedName>
</protein>
<accession>A0A9J7MSF7</accession>
<organism evidence="9 10">
    <name type="scientific">Branchiostoma floridae</name>
    <name type="common">Florida lancelet</name>
    <name type="synonym">Amphioxus</name>
    <dbReference type="NCBI Taxonomy" id="7739"/>
    <lineage>
        <taxon>Eukaryota</taxon>
        <taxon>Metazoa</taxon>
        <taxon>Chordata</taxon>
        <taxon>Cephalochordata</taxon>
        <taxon>Leptocardii</taxon>
        <taxon>Amphioxiformes</taxon>
        <taxon>Branchiostomatidae</taxon>
        <taxon>Branchiostoma</taxon>
    </lineage>
</organism>
<dbReference type="GeneID" id="118416188"/>
<dbReference type="InterPro" id="IPR003118">
    <property type="entry name" value="Pointed_dom"/>
</dbReference>
<dbReference type="GO" id="GO:0030154">
    <property type="term" value="P:cell differentiation"/>
    <property type="evidence" value="ECO:0000318"/>
    <property type="project" value="GO_Central"/>
</dbReference>
<gene>
    <name evidence="10" type="primary">LOC118416188</name>
</gene>
<keyword evidence="4 5" id="KW-0539">Nucleus</keyword>
<comment type="similarity">
    <text evidence="2 5">Belongs to the ETS family.</text>
</comment>
<dbReference type="GO" id="GO:0006357">
    <property type="term" value="P:regulation of transcription by RNA polymerase II"/>
    <property type="evidence" value="ECO:0000318"/>
    <property type="project" value="GO_Central"/>
</dbReference>
<dbReference type="PROSITE" id="PS00345">
    <property type="entry name" value="ETS_DOMAIN_1"/>
    <property type="match status" value="1"/>
</dbReference>
<reference evidence="9" key="1">
    <citation type="journal article" date="2020" name="Nat. Ecol. Evol.">
        <title>Deeply conserved synteny resolves early events in vertebrate evolution.</title>
        <authorList>
            <person name="Simakov O."/>
            <person name="Marletaz F."/>
            <person name="Yue J.X."/>
            <person name="O'Connell B."/>
            <person name="Jenkins J."/>
            <person name="Brandt A."/>
            <person name="Calef R."/>
            <person name="Tung C.H."/>
            <person name="Huang T.K."/>
            <person name="Schmutz J."/>
            <person name="Satoh N."/>
            <person name="Yu J.K."/>
            <person name="Putnam N.H."/>
            <person name="Green R.E."/>
            <person name="Rokhsar D.S."/>
        </authorList>
    </citation>
    <scope>NUCLEOTIDE SEQUENCE [LARGE SCALE GENOMIC DNA]</scope>
    <source>
        <strain evidence="9">S238N-H82</strain>
    </source>
</reference>
<dbReference type="SUPFAM" id="SSF46785">
    <property type="entry name" value="Winged helix' DNA-binding domain"/>
    <property type="match status" value="1"/>
</dbReference>
<evidence type="ECO:0000256" key="4">
    <source>
        <dbReference type="ARBA" id="ARBA00023242"/>
    </source>
</evidence>
<feature type="domain" description="ETS" evidence="7">
    <location>
        <begin position="350"/>
        <end position="430"/>
    </location>
</feature>
<dbReference type="PROSITE" id="PS00346">
    <property type="entry name" value="ETS_DOMAIN_2"/>
    <property type="match status" value="1"/>
</dbReference>